<feature type="compositionally biased region" description="Basic and acidic residues" evidence="1">
    <location>
        <begin position="73"/>
        <end position="90"/>
    </location>
</feature>
<evidence type="ECO:0000256" key="1">
    <source>
        <dbReference type="SAM" id="MobiDB-lite"/>
    </source>
</evidence>
<accession>A0AAD9WFD1</accession>
<sequence length="508" mass="56429">MAGIAPKDVEILIHTTAPSRGQDDARYRALAQAYLDFQPAKRRRIGEDISHLASARSEIEVTSHLRDRLLQSTQEERDSQASFHPDHENSSEEEESLQLVADDILGCSQLINSPDLSFNSAADNADSPIFRARVTCQIEGSVAQENQEEELRNTWLSPPSVVADSQPEHINPMISFSSPTRMLELYLQNQESQATDLNSAISIPERRNESSSLDLLASMGGVLSTPSVRKCSSLVGQFGLQSGPSLSTDDSTQSSPSPVKGRRFSNRIVEARIRKSPSTQDPRLGLKRKWDSSRSDEPRHSSAPSKTTGPSVDHPTPTQTLLVRPEKRLQIESLGSDVVSSSQPILSSSNPEIRASSLSGPLVWTEKCVIRPKPPATSMGNLTPEMLLTSSLARFQKQLARVSIVPAYQKRGVRDMERGYWLVNCEGWDEMHRHECWERLGNFVGSDHAGWGVWCIRDECFREIRVYCFGFVAGQVYLLLYMVSLGKIKKTGLCWKGGDGETIIRMPP</sequence>
<gene>
    <name evidence="2" type="ORF">QTJ16_000115</name>
</gene>
<feature type="compositionally biased region" description="Polar residues" evidence="1">
    <location>
        <begin position="302"/>
        <end position="321"/>
    </location>
</feature>
<comment type="caution">
    <text evidence="2">The sequence shown here is derived from an EMBL/GenBank/DDBJ whole genome shotgun (WGS) entry which is preliminary data.</text>
</comment>
<evidence type="ECO:0000313" key="3">
    <source>
        <dbReference type="Proteomes" id="UP001285354"/>
    </source>
</evidence>
<proteinExistence type="predicted"/>
<evidence type="ECO:0000313" key="2">
    <source>
        <dbReference type="EMBL" id="KAK2629295.1"/>
    </source>
</evidence>
<organism evidence="2 3">
    <name type="scientific">Diplocarpon rosae</name>
    <dbReference type="NCBI Taxonomy" id="946125"/>
    <lineage>
        <taxon>Eukaryota</taxon>
        <taxon>Fungi</taxon>
        <taxon>Dikarya</taxon>
        <taxon>Ascomycota</taxon>
        <taxon>Pezizomycotina</taxon>
        <taxon>Leotiomycetes</taxon>
        <taxon>Helotiales</taxon>
        <taxon>Drepanopezizaceae</taxon>
        <taxon>Diplocarpon</taxon>
    </lineage>
</organism>
<reference evidence="2" key="1">
    <citation type="submission" date="2023-06" db="EMBL/GenBank/DDBJ databases">
        <title>Draft genome of Marssonina rosae.</title>
        <authorList>
            <person name="Cheng Q."/>
        </authorList>
    </citation>
    <scope>NUCLEOTIDE SEQUENCE</scope>
    <source>
        <strain evidence="2">R4</strain>
    </source>
</reference>
<feature type="region of interest" description="Disordered" evidence="1">
    <location>
        <begin position="241"/>
        <end position="325"/>
    </location>
</feature>
<feature type="compositionally biased region" description="Low complexity" evidence="1">
    <location>
        <begin position="244"/>
        <end position="258"/>
    </location>
</feature>
<name>A0AAD9WFD1_9HELO</name>
<feature type="compositionally biased region" description="Basic and acidic residues" evidence="1">
    <location>
        <begin position="288"/>
        <end position="300"/>
    </location>
</feature>
<dbReference type="Proteomes" id="UP001285354">
    <property type="component" value="Unassembled WGS sequence"/>
</dbReference>
<keyword evidence="3" id="KW-1185">Reference proteome</keyword>
<dbReference type="EMBL" id="JAUBYV010000001">
    <property type="protein sequence ID" value="KAK2629295.1"/>
    <property type="molecule type" value="Genomic_DNA"/>
</dbReference>
<protein>
    <submittedName>
        <fullName evidence="2">Uncharacterized protein</fullName>
    </submittedName>
</protein>
<feature type="region of interest" description="Disordered" evidence="1">
    <location>
        <begin position="73"/>
        <end position="96"/>
    </location>
</feature>
<dbReference type="AlphaFoldDB" id="A0AAD9WFD1"/>